<name>A0A7J7CWN5_TRIWF</name>
<dbReference type="OrthoDB" id="46189at2759"/>
<comment type="caution">
    <text evidence="9">The sequence shown here is derived from an EMBL/GenBank/DDBJ whole genome shotgun (WGS) entry which is preliminary data.</text>
</comment>
<dbReference type="InterPro" id="IPR033370">
    <property type="entry name" value="COG1"/>
</dbReference>
<dbReference type="Proteomes" id="UP000593562">
    <property type="component" value="Unassembled WGS sequence"/>
</dbReference>
<dbReference type="GO" id="GO:0000139">
    <property type="term" value="C:Golgi membrane"/>
    <property type="evidence" value="ECO:0007669"/>
    <property type="project" value="UniProtKB-SubCell"/>
</dbReference>
<dbReference type="GO" id="GO:0015031">
    <property type="term" value="P:protein transport"/>
    <property type="evidence" value="ECO:0007669"/>
    <property type="project" value="UniProtKB-KW"/>
</dbReference>
<comment type="subcellular location">
    <subcellularLocation>
        <location evidence="1">Golgi apparatus membrane</location>
        <topology evidence="1">Peripheral membrane protein</topology>
    </subcellularLocation>
</comment>
<feature type="region of interest" description="Disordered" evidence="8">
    <location>
        <begin position="642"/>
        <end position="667"/>
    </location>
</feature>
<evidence type="ECO:0000256" key="5">
    <source>
        <dbReference type="ARBA" id="ARBA00022927"/>
    </source>
</evidence>
<evidence type="ECO:0000256" key="2">
    <source>
        <dbReference type="ARBA" id="ARBA00006653"/>
    </source>
</evidence>
<organism evidence="9 10">
    <name type="scientific">Tripterygium wilfordii</name>
    <name type="common">Thunder God vine</name>
    <dbReference type="NCBI Taxonomy" id="458696"/>
    <lineage>
        <taxon>Eukaryota</taxon>
        <taxon>Viridiplantae</taxon>
        <taxon>Streptophyta</taxon>
        <taxon>Embryophyta</taxon>
        <taxon>Tracheophyta</taxon>
        <taxon>Spermatophyta</taxon>
        <taxon>Magnoliopsida</taxon>
        <taxon>eudicotyledons</taxon>
        <taxon>Gunneridae</taxon>
        <taxon>Pentapetalae</taxon>
        <taxon>rosids</taxon>
        <taxon>fabids</taxon>
        <taxon>Celastrales</taxon>
        <taxon>Celastraceae</taxon>
        <taxon>Tripterygium</taxon>
    </lineage>
</organism>
<accession>A0A7J7CWN5</accession>
<dbReference type="InParanoid" id="A0A7J7CWN5"/>
<evidence type="ECO:0000256" key="7">
    <source>
        <dbReference type="ARBA" id="ARBA00023136"/>
    </source>
</evidence>
<dbReference type="EMBL" id="JAAARO010000013">
    <property type="protein sequence ID" value="KAF5738501.1"/>
    <property type="molecule type" value="Genomic_DNA"/>
</dbReference>
<evidence type="ECO:0000256" key="6">
    <source>
        <dbReference type="ARBA" id="ARBA00023034"/>
    </source>
</evidence>
<dbReference type="AlphaFoldDB" id="A0A7J7CWN5"/>
<evidence type="ECO:0000256" key="1">
    <source>
        <dbReference type="ARBA" id="ARBA00004395"/>
    </source>
</evidence>
<dbReference type="GO" id="GO:0017119">
    <property type="term" value="C:Golgi transport complex"/>
    <property type="evidence" value="ECO:0007669"/>
    <property type="project" value="InterPro"/>
</dbReference>
<keyword evidence="7" id="KW-0472">Membrane</keyword>
<reference evidence="9 10" key="1">
    <citation type="journal article" date="2020" name="Nat. Commun.">
        <title>Genome of Tripterygium wilfordii and identification of cytochrome P450 involved in triptolide biosynthesis.</title>
        <authorList>
            <person name="Tu L."/>
            <person name="Su P."/>
            <person name="Zhang Z."/>
            <person name="Gao L."/>
            <person name="Wang J."/>
            <person name="Hu T."/>
            <person name="Zhou J."/>
            <person name="Zhang Y."/>
            <person name="Zhao Y."/>
            <person name="Liu Y."/>
            <person name="Song Y."/>
            <person name="Tong Y."/>
            <person name="Lu Y."/>
            <person name="Yang J."/>
            <person name="Xu C."/>
            <person name="Jia M."/>
            <person name="Peters R.J."/>
            <person name="Huang L."/>
            <person name="Gao W."/>
        </authorList>
    </citation>
    <scope>NUCLEOTIDE SEQUENCE [LARGE SCALE GENOMIC DNA]</scope>
    <source>
        <strain evidence="10">cv. XIE 37</strain>
        <tissue evidence="9">Leaf</tissue>
    </source>
</reference>
<keyword evidence="10" id="KW-1185">Reference proteome</keyword>
<dbReference type="PANTHER" id="PTHR31658">
    <property type="entry name" value="CONSERVED OLIGOMERIC GOLGI COMPLEX SUBUNIT 1"/>
    <property type="match status" value="1"/>
</dbReference>
<sequence length="1068" mass="119758">MRVSLASAEDRASSTAVVGGAGYRDAESLFRTKPISEIRNVEATTNDQIHAKKEELRLLVGNRYRDLIDSADSIVSMKSSCESITANLSSIHRNIFSLSVSPVSDTPKFAFPNPARVKIYGIACRVKYLVDTPENIWGCLDESMFLEAAARYIRAKHVQQSLMNAGDAGPLDSKILSYFPLLQHQWQIVESFKAQISQRSRERLLDRGLGVRAYADALAAVSVIDDLEPKQVLILFLDTRKSWVMQKLGTFVHDASGSVVVSVFYEVLRIIQVSVGQVGELFLQVLNDMPLFYKVILGSPPASQLFGGIPNPDEEVRLWKLFRDKLESVMVMLDKECIAKTCLTWLRDCRVELMNEINGRYLIDAIASGQELAYAEKLIRDTMDSKDVLEGSLEWLKSVFGSEIELPWRRIIELILEDDSDLWDEIFEDAFTQRMKKIIDLRYEDLARVVNVTESVRSVVEMSGDQTDFQAYLSRPSTGGGVWFIDPNAKNSYGVSTLQSQIDENDFRNCLNAYFGPEVTRIRDAVDSCCQTVLDDLLSFLDSPKAAQRLKDLAPYLQDKCYQSLSAMLTEIKKVLDSYCAAMERRSKEGQNLSPAIVIERSLFIGRLLFSFQNHSKHIPVLLGSPRFWAKEIKPAAFDTLPPLSRSTRATDSPTVDSPGRQTPTISRRQTSYATAALLGANESASPTLEELSRIMRDLCIRAHNLWISWLSDELSVILSHALGQDNGLSATAPTPLSGWEETVVKQEDSDVSQSEMKISLPYVPSLYIISFLFRACEEIHRIGGHVLDKSILQKFAARLLEKVTGIYQDFLSTRSQVSEKGVLQVLLDLRFTADILSGGDGNFYDDLSRTPKSKFHFRRKRDENRVKSVMREQLDGLISQLSQKLDPIDWLTYEPYLWENERQSYVRHAVLFGFFVQLNRMYMDTIQKLPTNSESNIMRCSTVPRFKYLPISAPALSSRTTKTSIPAAADNISSRSSWKAYSNGDLSPKIELDDNSNFGVAAPFLKSFMQVGSRFGESTLKLGSILTDGQVGIFKDRSAAAMSTFGDILPVQAAGLLSSFTANRSDS</sequence>
<evidence type="ECO:0000256" key="8">
    <source>
        <dbReference type="SAM" id="MobiDB-lite"/>
    </source>
</evidence>
<comment type="similarity">
    <text evidence="2">Belongs to the COG1 family.</text>
</comment>
<dbReference type="GO" id="GO:0006891">
    <property type="term" value="P:intra-Golgi vesicle-mediated transport"/>
    <property type="evidence" value="ECO:0007669"/>
    <property type="project" value="InterPro"/>
</dbReference>
<feature type="compositionally biased region" description="Polar residues" evidence="8">
    <location>
        <begin position="645"/>
        <end position="667"/>
    </location>
</feature>
<evidence type="ECO:0000313" key="9">
    <source>
        <dbReference type="EMBL" id="KAF5738501.1"/>
    </source>
</evidence>
<evidence type="ECO:0000256" key="3">
    <source>
        <dbReference type="ARBA" id="ARBA00020978"/>
    </source>
</evidence>
<dbReference type="FunCoup" id="A0A7J7CWN5">
    <property type="interactions" value="4830"/>
</dbReference>
<keyword evidence="4" id="KW-0813">Transport</keyword>
<keyword evidence="5" id="KW-0653">Protein transport</keyword>
<evidence type="ECO:0000313" key="10">
    <source>
        <dbReference type="Proteomes" id="UP000593562"/>
    </source>
</evidence>
<dbReference type="Pfam" id="PF08700">
    <property type="entry name" value="VPS51_Exo84_N"/>
    <property type="match status" value="1"/>
</dbReference>
<dbReference type="PANTHER" id="PTHR31658:SF0">
    <property type="entry name" value="CONSERVED OLIGOMERIC GOLGI COMPLEX SUBUNIT 1"/>
    <property type="match status" value="1"/>
</dbReference>
<keyword evidence="6" id="KW-0333">Golgi apparatus</keyword>
<evidence type="ECO:0000256" key="4">
    <source>
        <dbReference type="ARBA" id="ARBA00022448"/>
    </source>
</evidence>
<proteinExistence type="inferred from homology"/>
<gene>
    <name evidence="9" type="ORF">HS088_TW13G01400</name>
</gene>
<protein>
    <recommendedName>
        <fullName evidence="3">Conserved oligomeric Golgi complex subunit 1</fullName>
    </recommendedName>
</protein>